<feature type="domain" description="Major facilitator superfamily (MFS) profile" evidence="8">
    <location>
        <begin position="6"/>
        <end position="387"/>
    </location>
</feature>
<feature type="transmembrane region" description="Helical" evidence="7">
    <location>
        <begin position="130"/>
        <end position="152"/>
    </location>
</feature>
<feature type="transmembrane region" description="Helical" evidence="7">
    <location>
        <begin position="206"/>
        <end position="225"/>
    </location>
</feature>
<dbReference type="RefSeq" id="WP_057002927.1">
    <property type="nucleotide sequence ID" value="NZ_AZGA01000087.1"/>
</dbReference>
<dbReference type="EMBL" id="AZGA01000087">
    <property type="protein sequence ID" value="KRM30784.1"/>
    <property type="molecule type" value="Genomic_DNA"/>
</dbReference>
<keyword evidence="2" id="KW-0813">Transport</keyword>
<accession>A0A0R1XKQ1</accession>
<comment type="subcellular location">
    <subcellularLocation>
        <location evidence="1">Cell membrane</location>
        <topology evidence="1">Multi-pass membrane protein</topology>
    </subcellularLocation>
</comment>
<evidence type="ECO:0000256" key="7">
    <source>
        <dbReference type="SAM" id="Phobius"/>
    </source>
</evidence>
<dbReference type="SUPFAM" id="SSF103473">
    <property type="entry name" value="MFS general substrate transporter"/>
    <property type="match status" value="1"/>
</dbReference>
<dbReference type="Pfam" id="PF07690">
    <property type="entry name" value="MFS_1"/>
    <property type="match status" value="1"/>
</dbReference>
<evidence type="ECO:0000256" key="5">
    <source>
        <dbReference type="ARBA" id="ARBA00022989"/>
    </source>
</evidence>
<feature type="transmembrane region" description="Helical" evidence="7">
    <location>
        <begin position="71"/>
        <end position="91"/>
    </location>
</feature>
<name>A0A0R1XKQ1_9LACO</name>
<dbReference type="GO" id="GO:0005886">
    <property type="term" value="C:plasma membrane"/>
    <property type="evidence" value="ECO:0007669"/>
    <property type="project" value="UniProtKB-SubCell"/>
</dbReference>
<feature type="transmembrane region" description="Helical" evidence="7">
    <location>
        <begin position="324"/>
        <end position="345"/>
    </location>
</feature>
<evidence type="ECO:0000313" key="9">
    <source>
        <dbReference type="EMBL" id="KRM30784.1"/>
    </source>
</evidence>
<dbReference type="PANTHER" id="PTHR43124:SF3">
    <property type="entry name" value="CHLORAMPHENICOL EFFLUX PUMP RV0191"/>
    <property type="match status" value="1"/>
</dbReference>
<keyword evidence="10" id="KW-1185">Reference proteome</keyword>
<keyword evidence="5 7" id="KW-1133">Transmembrane helix</keyword>
<dbReference type="STRING" id="1423734.FC83_GL001342"/>
<dbReference type="Gene3D" id="1.20.1250.20">
    <property type="entry name" value="MFS general substrate transporter like domains"/>
    <property type="match status" value="1"/>
</dbReference>
<reference evidence="9 10" key="1">
    <citation type="journal article" date="2015" name="Genome Announc.">
        <title>Expanding the biotechnology potential of lactobacilli through comparative genomics of 213 strains and associated genera.</title>
        <authorList>
            <person name="Sun Z."/>
            <person name="Harris H.M."/>
            <person name="McCann A."/>
            <person name="Guo C."/>
            <person name="Argimon S."/>
            <person name="Zhang W."/>
            <person name="Yang X."/>
            <person name="Jeffery I.B."/>
            <person name="Cooney J.C."/>
            <person name="Kagawa T.F."/>
            <person name="Liu W."/>
            <person name="Song Y."/>
            <person name="Salvetti E."/>
            <person name="Wrobel A."/>
            <person name="Rasinkangas P."/>
            <person name="Parkhill J."/>
            <person name="Rea M.C."/>
            <person name="O'Sullivan O."/>
            <person name="Ritari J."/>
            <person name="Douillard F.P."/>
            <person name="Paul Ross R."/>
            <person name="Yang R."/>
            <person name="Briner A.E."/>
            <person name="Felis G.E."/>
            <person name="de Vos W.M."/>
            <person name="Barrangou R."/>
            <person name="Klaenhammer T.R."/>
            <person name="Caufield P.W."/>
            <person name="Cui Y."/>
            <person name="Zhang H."/>
            <person name="O'Toole P.W."/>
        </authorList>
    </citation>
    <scope>NUCLEOTIDE SEQUENCE [LARGE SCALE GENOMIC DNA]</scope>
    <source>
        <strain evidence="9 10">DSM 18527</strain>
    </source>
</reference>
<protein>
    <submittedName>
        <fullName evidence="9">Major facilitator superfamily protein</fullName>
    </submittedName>
</protein>
<feature type="transmembrane region" description="Helical" evidence="7">
    <location>
        <begin position="44"/>
        <end position="64"/>
    </location>
</feature>
<feature type="transmembrane region" description="Helical" evidence="7">
    <location>
        <begin position="237"/>
        <end position="258"/>
    </location>
</feature>
<keyword evidence="6 7" id="KW-0472">Membrane</keyword>
<evidence type="ECO:0000256" key="4">
    <source>
        <dbReference type="ARBA" id="ARBA00022692"/>
    </source>
</evidence>
<dbReference type="InterPro" id="IPR036259">
    <property type="entry name" value="MFS_trans_sf"/>
</dbReference>
<feature type="transmembrane region" description="Helical" evidence="7">
    <location>
        <begin position="7"/>
        <end position="32"/>
    </location>
</feature>
<evidence type="ECO:0000256" key="6">
    <source>
        <dbReference type="ARBA" id="ARBA00023136"/>
    </source>
</evidence>
<dbReference type="InterPro" id="IPR050189">
    <property type="entry name" value="MFS_Efflux_Transporters"/>
</dbReference>
<dbReference type="Proteomes" id="UP000051236">
    <property type="component" value="Unassembled WGS sequence"/>
</dbReference>
<dbReference type="PATRIC" id="fig|1423734.3.peg.1357"/>
<dbReference type="CDD" id="cd17324">
    <property type="entry name" value="MFS_NepI_like"/>
    <property type="match status" value="1"/>
</dbReference>
<dbReference type="GO" id="GO:0022857">
    <property type="term" value="F:transmembrane transporter activity"/>
    <property type="evidence" value="ECO:0007669"/>
    <property type="project" value="InterPro"/>
</dbReference>
<evidence type="ECO:0000256" key="1">
    <source>
        <dbReference type="ARBA" id="ARBA00004651"/>
    </source>
</evidence>
<comment type="caution">
    <text evidence="9">The sequence shown here is derived from an EMBL/GenBank/DDBJ whole genome shotgun (WGS) entry which is preliminary data.</text>
</comment>
<proteinExistence type="predicted"/>
<evidence type="ECO:0000313" key="10">
    <source>
        <dbReference type="Proteomes" id="UP000051236"/>
    </source>
</evidence>
<dbReference type="InterPro" id="IPR011701">
    <property type="entry name" value="MFS"/>
</dbReference>
<feature type="transmembrane region" description="Helical" evidence="7">
    <location>
        <begin position="357"/>
        <end position="377"/>
    </location>
</feature>
<sequence>MKYKIQAIVLVMIAFILGYSEFIIIGIVSTLATAFSVSPAQVGLLVTAFALVYAICTPFINLWIGKRRLHLVLLLLMGIFVGGNLATALATSFMTLAIARIVTATVSGAIISVAITFGAAVAPRAKRARLIAWIFSGFSIASVFGVPLGTWMSGHLGWRSVFIVITLLALITTGLMYWLMPHNISQGQAKSLRDQLGILKNRQIQIGLALPMLNLAGIYAFYTYLSPIITKQLGLPLAWLTPLLFLYGLMSLFSNLGSGRLAEQSGLRRLPWVFMIQCLLLLTQPLLAHWPIAGVLNMLVLGLSMYLINAPIQMHFMGIAERDYPQSMVLASSFNSIFSNVGIALGSGVGSVSFNQFGLNFIGPVGALFAFGALLAVHKLNQLIAKQ</sequence>
<dbReference type="InterPro" id="IPR020846">
    <property type="entry name" value="MFS_dom"/>
</dbReference>
<keyword evidence="3" id="KW-1003">Cell membrane</keyword>
<dbReference type="PROSITE" id="PS50850">
    <property type="entry name" value="MFS"/>
    <property type="match status" value="1"/>
</dbReference>
<evidence type="ECO:0000256" key="3">
    <source>
        <dbReference type="ARBA" id="ARBA00022475"/>
    </source>
</evidence>
<evidence type="ECO:0000256" key="2">
    <source>
        <dbReference type="ARBA" id="ARBA00022448"/>
    </source>
</evidence>
<keyword evidence="4 7" id="KW-0812">Transmembrane</keyword>
<feature type="transmembrane region" description="Helical" evidence="7">
    <location>
        <begin position="294"/>
        <end position="312"/>
    </location>
</feature>
<dbReference type="PANTHER" id="PTHR43124">
    <property type="entry name" value="PURINE EFFLUX PUMP PBUE"/>
    <property type="match status" value="1"/>
</dbReference>
<gene>
    <name evidence="9" type="ORF">FC83_GL001342</name>
</gene>
<dbReference type="AlphaFoldDB" id="A0A0R1XKQ1"/>
<feature type="transmembrane region" description="Helical" evidence="7">
    <location>
        <begin position="158"/>
        <end position="180"/>
    </location>
</feature>
<dbReference type="eggNOG" id="COG2814">
    <property type="taxonomic scope" value="Bacteria"/>
</dbReference>
<organism evidence="9 10">
    <name type="scientific">Agrilactobacillus composti DSM 18527 = JCM 14202</name>
    <dbReference type="NCBI Taxonomy" id="1423734"/>
    <lineage>
        <taxon>Bacteria</taxon>
        <taxon>Bacillati</taxon>
        <taxon>Bacillota</taxon>
        <taxon>Bacilli</taxon>
        <taxon>Lactobacillales</taxon>
        <taxon>Lactobacillaceae</taxon>
        <taxon>Agrilactobacillus</taxon>
    </lineage>
</organism>
<evidence type="ECO:0000259" key="8">
    <source>
        <dbReference type="PROSITE" id="PS50850"/>
    </source>
</evidence>
<feature type="transmembrane region" description="Helical" evidence="7">
    <location>
        <begin position="270"/>
        <end position="288"/>
    </location>
</feature>
<feature type="transmembrane region" description="Helical" evidence="7">
    <location>
        <begin position="97"/>
        <end position="118"/>
    </location>
</feature>